<accession>A0A212TCZ6</accession>
<keyword evidence="2" id="KW-1185">Reference proteome</keyword>
<dbReference type="InterPro" id="IPR013078">
    <property type="entry name" value="His_Pase_superF_clade-1"/>
</dbReference>
<dbReference type="CDD" id="cd07067">
    <property type="entry name" value="HP_PGM_like"/>
    <property type="match status" value="1"/>
</dbReference>
<proteinExistence type="predicted"/>
<dbReference type="Pfam" id="PF00300">
    <property type="entry name" value="His_Phos_1"/>
    <property type="match status" value="1"/>
</dbReference>
<reference evidence="1 2" key="1">
    <citation type="submission" date="2017-06" db="EMBL/GenBank/DDBJ databases">
        <authorList>
            <person name="Kim H.J."/>
            <person name="Triplett B.A."/>
        </authorList>
    </citation>
    <scope>NUCLEOTIDE SEQUENCE [LARGE SCALE GENOMIC DNA]</scope>
    <source>
        <strain evidence="1 2">DSM 22179</strain>
    </source>
</reference>
<dbReference type="Proteomes" id="UP000198122">
    <property type="component" value="Unassembled WGS sequence"/>
</dbReference>
<name>A0A212TCZ6_9MICO</name>
<dbReference type="PANTHER" id="PTHR48100:SF51">
    <property type="entry name" value="PHOSPHOGLYCERATE MUTASE"/>
    <property type="match status" value="1"/>
</dbReference>
<dbReference type="AlphaFoldDB" id="A0A212TCZ6"/>
<dbReference type="OrthoDB" id="3215466at2"/>
<dbReference type="PANTHER" id="PTHR48100">
    <property type="entry name" value="BROAD-SPECIFICITY PHOSPHATASE YOR283W-RELATED"/>
    <property type="match status" value="1"/>
</dbReference>
<dbReference type="GO" id="GO:0005737">
    <property type="term" value="C:cytoplasm"/>
    <property type="evidence" value="ECO:0007669"/>
    <property type="project" value="TreeGrafter"/>
</dbReference>
<dbReference type="InterPro" id="IPR029033">
    <property type="entry name" value="His_PPase_superfam"/>
</dbReference>
<evidence type="ECO:0000313" key="2">
    <source>
        <dbReference type="Proteomes" id="UP000198122"/>
    </source>
</evidence>
<evidence type="ECO:0000313" key="1">
    <source>
        <dbReference type="EMBL" id="SNC63903.1"/>
    </source>
</evidence>
<sequence length="233" mass="25493">MSRPTVPPTAAPTEVVRHDGRADRTLVHLVRHGEVFNPEKVLYGRLPGYHLSELGRAMAERVSVAFEGHDLALLGASPLERAQETIAPLAQRTGLPVTTDVRVVEAGNRFEGQRMTGPDSALKRPSSWPPLWNPLRPSWGEAYETIAARMDAALREARTVAAGREAVIVSHQLPVWTLRSKLEGRPLAHDPRQRECSLASVTTFDFTGTELYAVHYAEPAGELLTDATKVPGA</sequence>
<organism evidence="1 2">
    <name type="scientific">Kytococcus aerolatus</name>
    <dbReference type="NCBI Taxonomy" id="592308"/>
    <lineage>
        <taxon>Bacteria</taxon>
        <taxon>Bacillati</taxon>
        <taxon>Actinomycetota</taxon>
        <taxon>Actinomycetes</taxon>
        <taxon>Micrococcales</taxon>
        <taxon>Kytococcaceae</taxon>
        <taxon>Kytococcus</taxon>
    </lineage>
</organism>
<dbReference type="EMBL" id="FYEZ01000001">
    <property type="protein sequence ID" value="SNC63903.1"/>
    <property type="molecule type" value="Genomic_DNA"/>
</dbReference>
<protein>
    <submittedName>
        <fullName evidence="1">Broad specificity phosphatase PhoE</fullName>
    </submittedName>
</protein>
<dbReference type="InterPro" id="IPR050275">
    <property type="entry name" value="PGM_Phosphatase"/>
</dbReference>
<dbReference type="SMART" id="SM00855">
    <property type="entry name" value="PGAM"/>
    <property type="match status" value="1"/>
</dbReference>
<gene>
    <name evidence="1" type="ORF">SAMN05445756_1002</name>
</gene>
<dbReference type="Gene3D" id="3.40.50.1240">
    <property type="entry name" value="Phosphoglycerate mutase-like"/>
    <property type="match status" value="1"/>
</dbReference>
<dbReference type="SUPFAM" id="SSF53254">
    <property type="entry name" value="Phosphoglycerate mutase-like"/>
    <property type="match status" value="1"/>
</dbReference>
<dbReference type="RefSeq" id="WP_088817915.1">
    <property type="nucleotide sequence ID" value="NZ_FYEZ01000001.1"/>
</dbReference>
<dbReference type="GO" id="GO:0016791">
    <property type="term" value="F:phosphatase activity"/>
    <property type="evidence" value="ECO:0007669"/>
    <property type="project" value="TreeGrafter"/>
</dbReference>